<name>A0A7Y0Q1X6_9FIRM</name>
<evidence type="ECO:0000259" key="6">
    <source>
        <dbReference type="Pfam" id="PF02897"/>
    </source>
</evidence>
<organism evidence="7 8">
    <name type="scientific">Sulfobacillus harzensis</name>
    <dbReference type="NCBI Taxonomy" id="2729629"/>
    <lineage>
        <taxon>Bacteria</taxon>
        <taxon>Bacillati</taxon>
        <taxon>Bacillota</taxon>
        <taxon>Clostridia</taxon>
        <taxon>Eubacteriales</taxon>
        <taxon>Clostridiales Family XVII. Incertae Sedis</taxon>
        <taxon>Sulfobacillus</taxon>
    </lineage>
</organism>
<dbReference type="Gene3D" id="2.130.10.120">
    <property type="entry name" value="Prolyl oligopeptidase, N-terminal domain"/>
    <property type="match status" value="1"/>
</dbReference>
<sequence>MQPPQAPKHPYQHRLHNDVRNDDYYWLRDKENPEVIAHLEAENAYFDSVMAPLRPFEDTLFDEMRHRLPDSEETPAAQSGPFFYYRRIEPDTEYPRYFRRRAQNRSELASQPEELLLDVNALAKEGQFTHVSTVLISPNHRYLAYLENHDGTDRYTIHIKDLSSGNLIDEPIRNVFIGDSLAWDSRSQHLFYLTVDASQRPSSLHRHRLGTSAHEDVTLYREEDITFSLSLSTSLSGRYLFLSADTNTQSEVRYLPANDPEANWQVFQPRRAGIRYHLEHWRNFLINVTNEGAENFTVKAVSADHPDPAKQDDLIPYDSGRYLEDVLPFHDALILVGREGGLTQIWRYDGGLLERLQWQSPLYTVTPGPNFDYHAPEVLIRFQSLTIPKHDYAVHLRTGEKSLVLEEPVRNFDASQYMEKQIWARAEDGTAIPVSLAATKETWNAGRPAPLILYGYGSYGAPSNPTFDATRLPLLDRGAIYAIAHVRGGSEMGYNWYLDGKFLKKRNTFTDFIAVAQHLIDQDYTTPKMLAARGRSAGGLLMGAILNLHPELFQVVVAGVPFVDVVTTMLDASLPLTSLEWDEWGNPADPVYYEYMKSYSPYDNVSSKPYPHIMVYTGLNDPRVGYFEPAKWVARLRELKTDSHQLILKTHMGAGHGGSSGRFAHLKELAEEYAFILDKLGISH</sequence>
<evidence type="ECO:0000313" key="7">
    <source>
        <dbReference type="EMBL" id="NMP21301.1"/>
    </source>
</evidence>
<dbReference type="GO" id="GO:0004252">
    <property type="term" value="F:serine-type endopeptidase activity"/>
    <property type="evidence" value="ECO:0007669"/>
    <property type="project" value="InterPro"/>
</dbReference>
<accession>A0A7Y0Q1X6</accession>
<dbReference type="Pfam" id="PF00326">
    <property type="entry name" value="Peptidase_S9"/>
    <property type="match status" value="1"/>
</dbReference>
<proteinExistence type="inferred from homology"/>
<comment type="caution">
    <text evidence="7">The sequence shown here is derived from an EMBL/GenBank/DDBJ whole genome shotgun (WGS) entry which is preliminary data.</text>
</comment>
<dbReference type="InterPro" id="IPR051543">
    <property type="entry name" value="Serine_Peptidase_S9A"/>
</dbReference>
<keyword evidence="3" id="KW-0378">Hydrolase</keyword>
<dbReference type="PANTHER" id="PTHR11757:SF19">
    <property type="entry name" value="PROLYL ENDOPEPTIDASE-LIKE"/>
    <property type="match status" value="1"/>
</dbReference>
<evidence type="ECO:0000256" key="4">
    <source>
        <dbReference type="ARBA" id="ARBA00022825"/>
    </source>
</evidence>
<keyword evidence="2" id="KW-0645">Protease</keyword>
<gene>
    <name evidence="7" type="ORF">HIJ39_02885</name>
</gene>
<dbReference type="InterPro" id="IPR023302">
    <property type="entry name" value="Pept_S9A_N"/>
</dbReference>
<dbReference type="InterPro" id="IPR001375">
    <property type="entry name" value="Peptidase_S9_cat"/>
</dbReference>
<keyword evidence="4" id="KW-0720">Serine protease</keyword>
<evidence type="ECO:0000256" key="3">
    <source>
        <dbReference type="ARBA" id="ARBA00022801"/>
    </source>
</evidence>
<dbReference type="InterPro" id="IPR002470">
    <property type="entry name" value="Peptidase_S9A"/>
</dbReference>
<dbReference type="PRINTS" id="PR00862">
    <property type="entry name" value="PROLIGOPTASE"/>
</dbReference>
<dbReference type="InterPro" id="IPR029058">
    <property type="entry name" value="AB_hydrolase_fold"/>
</dbReference>
<keyword evidence="8" id="KW-1185">Reference proteome</keyword>
<evidence type="ECO:0000313" key="8">
    <source>
        <dbReference type="Proteomes" id="UP000533476"/>
    </source>
</evidence>
<comment type="similarity">
    <text evidence="1">Belongs to the peptidase S9A family.</text>
</comment>
<protein>
    <submittedName>
        <fullName evidence="7">S9 family peptidase</fullName>
    </submittedName>
</protein>
<feature type="domain" description="Peptidase S9 prolyl oligopeptidase catalytic" evidence="5">
    <location>
        <begin position="466"/>
        <end position="681"/>
    </location>
</feature>
<dbReference type="SUPFAM" id="SSF50993">
    <property type="entry name" value="Peptidase/esterase 'gauge' domain"/>
    <property type="match status" value="1"/>
</dbReference>
<dbReference type="GO" id="GO:0006508">
    <property type="term" value="P:proteolysis"/>
    <property type="evidence" value="ECO:0007669"/>
    <property type="project" value="UniProtKB-KW"/>
</dbReference>
<dbReference type="RefSeq" id="WP_169096518.1">
    <property type="nucleotide sequence ID" value="NZ_JABBVZ010000006.1"/>
</dbReference>
<dbReference type="SUPFAM" id="SSF53474">
    <property type="entry name" value="alpha/beta-Hydrolases"/>
    <property type="match status" value="1"/>
</dbReference>
<reference evidence="7 8" key="1">
    <citation type="submission" date="2020-04" db="EMBL/GenBank/DDBJ databases">
        <authorList>
            <person name="Zhang R."/>
            <person name="Schippers A."/>
        </authorList>
    </citation>
    <scope>NUCLEOTIDE SEQUENCE [LARGE SCALE GENOMIC DNA]</scope>
    <source>
        <strain evidence="7 8">DSM 109850</strain>
    </source>
</reference>
<evidence type="ECO:0000259" key="5">
    <source>
        <dbReference type="Pfam" id="PF00326"/>
    </source>
</evidence>
<dbReference type="PANTHER" id="PTHR11757">
    <property type="entry name" value="PROTEASE FAMILY S9A OLIGOPEPTIDASE"/>
    <property type="match status" value="1"/>
</dbReference>
<dbReference type="Pfam" id="PF02897">
    <property type="entry name" value="Peptidase_S9_N"/>
    <property type="match status" value="1"/>
</dbReference>
<feature type="domain" description="Peptidase S9A N-terminal" evidence="6">
    <location>
        <begin position="4"/>
        <end position="404"/>
    </location>
</feature>
<evidence type="ECO:0000256" key="2">
    <source>
        <dbReference type="ARBA" id="ARBA00022670"/>
    </source>
</evidence>
<evidence type="ECO:0000256" key="1">
    <source>
        <dbReference type="ARBA" id="ARBA00005228"/>
    </source>
</evidence>
<dbReference type="AlphaFoldDB" id="A0A7Y0Q1X6"/>
<dbReference type="EMBL" id="JABBVZ010000006">
    <property type="protein sequence ID" value="NMP21301.1"/>
    <property type="molecule type" value="Genomic_DNA"/>
</dbReference>
<dbReference type="Gene3D" id="3.40.50.1820">
    <property type="entry name" value="alpha/beta hydrolase"/>
    <property type="match status" value="1"/>
</dbReference>
<dbReference type="Proteomes" id="UP000533476">
    <property type="component" value="Unassembled WGS sequence"/>
</dbReference>